<keyword evidence="2" id="KW-1185">Reference proteome</keyword>
<evidence type="ECO:0000313" key="2">
    <source>
        <dbReference type="Proteomes" id="UP000748752"/>
    </source>
</evidence>
<organism evidence="1 2">
    <name type="scientific">Thiohalocapsa halophila</name>
    <dbReference type="NCBI Taxonomy" id="69359"/>
    <lineage>
        <taxon>Bacteria</taxon>
        <taxon>Pseudomonadati</taxon>
        <taxon>Pseudomonadota</taxon>
        <taxon>Gammaproteobacteria</taxon>
        <taxon>Chromatiales</taxon>
        <taxon>Chromatiaceae</taxon>
        <taxon>Thiohalocapsa</taxon>
    </lineage>
</organism>
<sequence length="122" mass="13645">MGLFLRLLEDEDKGAALLEMVRAVAAGEPDRRVFEVPPASFEQVPGAPFAYWVGESTRRLFVTLPPFESSGRNVAGGMKSGEDQGFLRLWWEISLQGKRYRPFAKGGRTRHSTQRFISLSIG</sequence>
<accession>A0ABS1CHB8</accession>
<evidence type="ECO:0000313" key="1">
    <source>
        <dbReference type="EMBL" id="MBK1631294.1"/>
    </source>
</evidence>
<name>A0ABS1CHB8_9GAMM</name>
<dbReference type="Proteomes" id="UP000748752">
    <property type="component" value="Unassembled WGS sequence"/>
</dbReference>
<reference evidence="1 2" key="1">
    <citation type="journal article" date="2020" name="Microorganisms">
        <title>Osmotic Adaptation and Compatible Solute Biosynthesis of Phototrophic Bacteria as Revealed from Genome Analyses.</title>
        <authorList>
            <person name="Imhoff J.F."/>
            <person name="Rahn T."/>
            <person name="Kunzel S."/>
            <person name="Keller A."/>
            <person name="Neulinger S.C."/>
        </authorList>
    </citation>
    <scope>NUCLEOTIDE SEQUENCE [LARGE SCALE GENOMIC DNA]</scope>
    <source>
        <strain evidence="1 2">DSM 6210</strain>
    </source>
</reference>
<proteinExistence type="predicted"/>
<comment type="caution">
    <text evidence="1">The sequence shown here is derived from an EMBL/GenBank/DDBJ whole genome shotgun (WGS) entry which is preliminary data.</text>
</comment>
<gene>
    <name evidence="1" type="ORF">CKO31_11195</name>
</gene>
<dbReference type="RefSeq" id="WP_200237291.1">
    <property type="nucleotide sequence ID" value="NZ_NRRV01000024.1"/>
</dbReference>
<protein>
    <submittedName>
        <fullName evidence="1">Uncharacterized protein</fullName>
    </submittedName>
</protein>
<dbReference type="EMBL" id="NRRV01000024">
    <property type="protein sequence ID" value="MBK1631294.1"/>
    <property type="molecule type" value="Genomic_DNA"/>
</dbReference>